<evidence type="ECO:0000256" key="10">
    <source>
        <dbReference type="ARBA" id="ARBA00023077"/>
    </source>
</evidence>
<keyword evidence="4 14" id="KW-1134">Transmembrane beta strand</keyword>
<evidence type="ECO:0000256" key="7">
    <source>
        <dbReference type="ARBA" id="ARBA00022729"/>
    </source>
</evidence>
<dbReference type="Pfam" id="PF00593">
    <property type="entry name" value="TonB_dep_Rec_b-barrel"/>
    <property type="match status" value="1"/>
</dbReference>
<evidence type="ECO:0000259" key="17">
    <source>
        <dbReference type="Pfam" id="PF07715"/>
    </source>
</evidence>
<evidence type="ECO:0000256" key="11">
    <source>
        <dbReference type="ARBA" id="ARBA00023136"/>
    </source>
</evidence>
<evidence type="ECO:0000256" key="15">
    <source>
        <dbReference type="RuleBase" id="RU003357"/>
    </source>
</evidence>
<dbReference type="Gene3D" id="2.60.40.1120">
    <property type="entry name" value="Carboxypeptidase-like, regulatory domain"/>
    <property type="match status" value="1"/>
</dbReference>
<keyword evidence="13 14" id="KW-0998">Cell outer membrane</keyword>
<dbReference type="SUPFAM" id="SSF56935">
    <property type="entry name" value="Porins"/>
    <property type="match status" value="1"/>
</dbReference>
<dbReference type="RefSeq" id="WP_119051169.1">
    <property type="nucleotide sequence ID" value="NZ_CP032157.1"/>
</dbReference>
<evidence type="ECO:0000256" key="9">
    <source>
        <dbReference type="ARBA" id="ARBA00023065"/>
    </source>
</evidence>
<dbReference type="InterPro" id="IPR012910">
    <property type="entry name" value="Plug_dom"/>
</dbReference>
<dbReference type="Pfam" id="PF13715">
    <property type="entry name" value="CarbopepD_reg_2"/>
    <property type="match status" value="1"/>
</dbReference>
<sequence length="804" mass="88277">MFGITAAYAQTEIITSSASSLPIDTSAQTGTTGTIRGKIVTTDGNPGAYVNVVLKEINKTVVTDETGLFALRNIKPGVYTLQVSHTGLQSQEKQVEIAAGDTKEFNFTLHETSLQLEEVIVEGRRSLNSKVVTVGKAPIAPMDLPQSITVVGQGLIRDQQAQRLSDIIKNVNGIYVSTTRGNTQESFSGRGYALGSSNLFKNGTRVNSGAMPEVSSLERVEVLKGSAAILYGNVAPGGIVNMVTKQPKFNFGGEVSFRTGSYDLYKPSFDVYGPVTSNIAYRLIGTYESAGSFRNQVSSERYYINPSLLFKLGKRSELLLQGDYLKHDFTPDFGIGTLGGNKIPDVDRSSFFGTPWQYTKTEQATATATYRYHLNESWNINFTGSYQQYKRDYFGVERIQAAADGKWARPLGRNNTEENYYIAQVDLTGKFKTGRFEHTLLAGVDADRYEITNLGYNTPTKAYDTINILDPARYLPRTDMPVVSAIRSVKTPTNRIGVYVQDLISITAQLKLLVGVRYSYQRAFAPDSTTFATGAKTKGQDKNDDAFSPRVGLVYKPFTNTAVFVSYANSFSVNSGTDIYGNALKPSIIDQYEIGVKNDFLNGLLSVNVTGYRIVNNNFAVTAPFTSTGAQNNNTSIKQLTGQTTSDGIELDISAHPSSGLDITAGYSHNYMRYTKTDTTTGSYVQGERLVNTPTHTANATVFYTFTSDKLKGLKAGISFLYIGKRNAGWNNQYKLNNYPNASRLFEVGGYTTLDLSAGYSWKKIAVLAKLSNVTNTLNYLVHENYSVNPLAPRQFAATVSYRF</sequence>
<dbReference type="InterPro" id="IPR010105">
    <property type="entry name" value="TonB_sidphr_rcpt"/>
</dbReference>
<dbReference type="Gene3D" id="2.40.170.20">
    <property type="entry name" value="TonB-dependent receptor, beta-barrel domain"/>
    <property type="match status" value="1"/>
</dbReference>
<reference evidence="18 19" key="1">
    <citation type="submission" date="2018-09" db="EMBL/GenBank/DDBJ databases">
        <title>Genome sequencing of strain 6GH32-13.</title>
        <authorList>
            <person name="Weon H.-Y."/>
            <person name="Heo J."/>
            <person name="Kwon S.-W."/>
        </authorList>
    </citation>
    <scope>NUCLEOTIDE SEQUENCE [LARGE SCALE GENOMIC DNA]</scope>
    <source>
        <strain evidence="18 19">5GH32-13</strain>
    </source>
</reference>
<dbReference type="GO" id="GO:0030246">
    <property type="term" value="F:carbohydrate binding"/>
    <property type="evidence" value="ECO:0007669"/>
    <property type="project" value="InterPro"/>
</dbReference>
<dbReference type="InterPro" id="IPR013784">
    <property type="entry name" value="Carb-bd-like_fold"/>
</dbReference>
<dbReference type="GO" id="GO:0015344">
    <property type="term" value="F:siderophore uptake transmembrane transporter activity"/>
    <property type="evidence" value="ECO:0007669"/>
    <property type="project" value="TreeGrafter"/>
</dbReference>
<dbReference type="KEGG" id="pseg:D3H65_15420"/>
<evidence type="ECO:0000256" key="12">
    <source>
        <dbReference type="ARBA" id="ARBA00023170"/>
    </source>
</evidence>
<keyword evidence="7" id="KW-0732">Signal</keyword>
<dbReference type="NCBIfam" id="TIGR01783">
    <property type="entry name" value="TonB-siderophor"/>
    <property type="match status" value="1"/>
</dbReference>
<dbReference type="PANTHER" id="PTHR32552">
    <property type="entry name" value="FERRICHROME IRON RECEPTOR-RELATED"/>
    <property type="match status" value="1"/>
</dbReference>
<dbReference type="InterPro" id="IPR037066">
    <property type="entry name" value="Plug_dom_sf"/>
</dbReference>
<evidence type="ECO:0000256" key="14">
    <source>
        <dbReference type="PROSITE-ProRule" id="PRU01360"/>
    </source>
</evidence>
<accession>A0A3B7MMD5</accession>
<dbReference type="PROSITE" id="PS52016">
    <property type="entry name" value="TONB_DEPENDENT_REC_3"/>
    <property type="match status" value="1"/>
</dbReference>
<keyword evidence="12 18" id="KW-0675">Receptor</keyword>
<evidence type="ECO:0000256" key="2">
    <source>
        <dbReference type="ARBA" id="ARBA00009810"/>
    </source>
</evidence>
<evidence type="ECO:0000256" key="13">
    <source>
        <dbReference type="ARBA" id="ARBA00023237"/>
    </source>
</evidence>
<comment type="subcellular location">
    <subcellularLocation>
        <location evidence="1 14">Cell outer membrane</location>
        <topology evidence="1 14">Multi-pass membrane protein</topology>
    </subcellularLocation>
</comment>
<gene>
    <name evidence="18" type="ORF">D3H65_15420</name>
</gene>
<evidence type="ECO:0000259" key="16">
    <source>
        <dbReference type="Pfam" id="PF00593"/>
    </source>
</evidence>
<evidence type="ECO:0000256" key="5">
    <source>
        <dbReference type="ARBA" id="ARBA00022496"/>
    </source>
</evidence>
<dbReference type="Pfam" id="PF07715">
    <property type="entry name" value="Plug"/>
    <property type="match status" value="1"/>
</dbReference>
<proteinExistence type="inferred from homology"/>
<dbReference type="InterPro" id="IPR036942">
    <property type="entry name" value="Beta-barrel_TonB_sf"/>
</dbReference>
<evidence type="ECO:0000256" key="4">
    <source>
        <dbReference type="ARBA" id="ARBA00022452"/>
    </source>
</evidence>
<keyword evidence="10 15" id="KW-0798">TonB box</keyword>
<evidence type="ECO:0000313" key="18">
    <source>
        <dbReference type="EMBL" id="AXY75288.1"/>
    </source>
</evidence>
<keyword evidence="5" id="KW-0410">Iron transport</keyword>
<name>A0A3B7MMD5_9BACT</name>
<dbReference type="GO" id="GO:0038023">
    <property type="term" value="F:signaling receptor activity"/>
    <property type="evidence" value="ECO:0007669"/>
    <property type="project" value="InterPro"/>
</dbReference>
<evidence type="ECO:0000256" key="8">
    <source>
        <dbReference type="ARBA" id="ARBA00023004"/>
    </source>
</evidence>
<dbReference type="InterPro" id="IPR039426">
    <property type="entry name" value="TonB-dep_rcpt-like"/>
</dbReference>
<keyword evidence="6 14" id="KW-0812">Transmembrane</keyword>
<evidence type="ECO:0000256" key="3">
    <source>
        <dbReference type="ARBA" id="ARBA00022448"/>
    </source>
</evidence>
<feature type="domain" description="TonB-dependent receptor plug" evidence="17">
    <location>
        <begin position="142"/>
        <end position="239"/>
    </location>
</feature>
<dbReference type="GO" id="GO:0015891">
    <property type="term" value="P:siderophore transport"/>
    <property type="evidence" value="ECO:0007669"/>
    <property type="project" value="InterPro"/>
</dbReference>
<dbReference type="CDD" id="cd01347">
    <property type="entry name" value="ligand_gated_channel"/>
    <property type="match status" value="1"/>
</dbReference>
<keyword evidence="9" id="KW-0406">Ion transport</keyword>
<protein>
    <submittedName>
        <fullName evidence="18">TonB-dependent siderophore receptor</fullName>
    </submittedName>
</protein>
<dbReference type="GO" id="GO:0009279">
    <property type="term" value="C:cell outer membrane"/>
    <property type="evidence" value="ECO:0007669"/>
    <property type="project" value="UniProtKB-SubCell"/>
</dbReference>
<keyword evidence="3 14" id="KW-0813">Transport</keyword>
<dbReference type="SUPFAM" id="SSF49452">
    <property type="entry name" value="Starch-binding domain-like"/>
    <property type="match status" value="1"/>
</dbReference>
<evidence type="ECO:0000313" key="19">
    <source>
        <dbReference type="Proteomes" id="UP000263900"/>
    </source>
</evidence>
<dbReference type="Proteomes" id="UP000263900">
    <property type="component" value="Chromosome"/>
</dbReference>
<keyword evidence="19" id="KW-1185">Reference proteome</keyword>
<organism evidence="18 19">
    <name type="scientific">Paraflavitalea soli</name>
    <dbReference type="NCBI Taxonomy" id="2315862"/>
    <lineage>
        <taxon>Bacteria</taxon>
        <taxon>Pseudomonadati</taxon>
        <taxon>Bacteroidota</taxon>
        <taxon>Chitinophagia</taxon>
        <taxon>Chitinophagales</taxon>
        <taxon>Chitinophagaceae</taxon>
        <taxon>Paraflavitalea</taxon>
    </lineage>
</organism>
<dbReference type="InterPro" id="IPR000531">
    <property type="entry name" value="Beta-barrel_TonB"/>
</dbReference>
<dbReference type="PANTHER" id="PTHR32552:SF68">
    <property type="entry name" value="FERRICHROME OUTER MEMBRANE TRANSPORTER_PHAGE RECEPTOR"/>
    <property type="match status" value="1"/>
</dbReference>
<evidence type="ECO:0000256" key="6">
    <source>
        <dbReference type="ARBA" id="ARBA00022692"/>
    </source>
</evidence>
<evidence type="ECO:0000256" key="1">
    <source>
        <dbReference type="ARBA" id="ARBA00004571"/>
    </source>
</evidence>
<keyword evidence="8" id="KW-0408">Iron</keyword>
<dbReference type="AlphaFoldDB" id="A0A3B7MMD5"/>
<dbReference type="EMBL" id="CP032157">
    <property type="protein sequence ID" value="AXY75288.1"/>
    <property type="molecule type" value="Genomic_DNA"/>
</dbReference>
<keyword evidence="11 14" id="KW-0472">Membrane</keyword>
<comment type="similarity">
    <text evidence="2 14 15">Belongs to the TonB-dependent receptor family.</text>
</comment>
<dbReference type="Gene3D" id="2.170.130.10">
    <property type="entry name" value="TonB-dependent receptor, plug domain"/>
    <property type="match status" value="1"/>
</dbReference>
<feature type="domain" description="TonB-dependent receptor-like beta-barrel" evidence="16">
    <location>
        <begin position="319"/>
        <end position="767"/>
    </location>
</feature>
<dbReference type="OrthoDB" id="9775095at2"/>